<keyword evidence="3 7" id="KW-0547">Nucleotide-binding</keyword>
<dbReference type="InterPro" id="IPR013546">
    <property type="entry name" value="PII_UdlTrfase/GS_AdlTrfase"/>
</dbReference>
<evidence type="ECO:0000259" key="8">
    <source>
        <dbReference type="Pfam" id="PF03710"/>
    </source>
</evidence>
<evidence type="ECO:0000313" key="10">
    <source>
        <dbReference type="EMBL" id="MBR7744034.1"/>
    </source>
</evidence>
<evidence type="ECO:0000256" key="1">
    <source>
        <dbReference type="ARBA" id="ARBA00022679"/>
    </source>
</evidence>
<feature type="domain" description="PII-uridylyltransferase/Glutamine-synthetase adenylyltransferase" evidence="9">
    <location>
        <begin position="853"/>
        <end position="991"/>
    </location>
</feature>
<dbReference type="GO" id="GO:0008882">
    <property type="term" value="F:[glutamate-ammonia-ligase] adenylyltransferase activity"/>
    <property type="evidence" value="ECO:0007669"/>
    <property type="project" value="UniProtKB-UniRule"/>
</dbReference>
<evidence type="ECO:0000259" key="9">
    <source>
        <dbReference type="Pfam" id="PF08335"/>
    </source>
</evidence>
<gene>
    <name evidence="7" type="primary">glnE</name>
    <name evidence="10" type="ORF">KC207_12105</name>
</gene>
<dbReference type="NCBIfam" id="NF010707">
    <property type="entry name" value="PRK14109.1"/>
    <property type="match status" value="1"/>
</dbReference>
<dbReference type="Gene3D" id="3.30.460.10">
    <property type="entry name" value="Beta Polymerase, domain 2"/>
    <property type="match status" value="2"/>
</dbReference>
<feature type="region of interest" description="Adenylyl transferase" evidence="7">
    <location>
        <begin position="502"/>
        <end position="999"/>
    </location>
</feature>
<comment type="cofactor">
    <cofactor evidence="7">
        <name>Mg(2+)</name>
        <dbReference type="ChEBI" id="CHEBI:18420"/>
    </cofactor>
</comment>
<protein>
    <recommendedName>
        <fullName evidence="7">Bifunctional glutamine synthetase adenylyltransferase/adenylyl-removing enzyme</fullName>
    </recommendedName>
    <alternativeName>
        <fullName evidence="7">ATP:glutamine synthetase adenylyltransferase</fullName>
    </alternativeName>
    <alternativeName>
        <fullName evidence="7">ATase</fullName>
    </alternativeName>
    <domain>
        <recommendedName>
            <fullName evidence="7">Glutamine synthetase adenylyl-L-tyrosine phosphorylase</fullName>
            <ecNumber evidence="7">2.7.7.89</ecNumber>
        </recommendedName>
        <alternativeName>
            <fullName evidence="7">Adenylyl removase</fullName>
            <shortName evidence="7">AR</shortName>
            <shortName evidence="7">AT-N</shortName>
        </alternativeName>
    </domain>
    <domain>
        <recommendedName>
            <fullName evidence="7">Glutamine synthetase adenylyl transferase</fullName>
            <ecNumber evidence="7">2.7.7.42</ecNumber>
        </recommendedName>
        <alternativeName>
            <fullName evidence="7">Adenylyl transferase</fullName>
            <shortName evidence="7">AT</shortName>
            <shortName evidence="7">AT-C</shortName>
        </alternativeName>
    </domain>
</protein>
<evidence type="ECO:0000256" key="6">
    <source>
        <dbReference type="ARBA" id="ARBA00023268"/>
    </source>
</evidence>
<evidence type="ECO:0000256" key="4">
    <source>
        <dbReference type="ARBA" id="ARBA00022840"/>
    </source>
</evidence>
<dbReference type="InterPro" id="IPR005190">
    <property type="entry name" value="GlnE_rpt_dom"/>
</dbReference>
<dbReference type="GO" id="GO:0047388">
    <property type="term" value="F:[glutamine synthetase]-adenylyl-L-tyrosine phosphorylase activity"/>
    <property type="evidence" value="ECO:0007669"/>
    <property type="project" value="UniProtKB-EC"/>
</dbReference>
<keyword evidence="1 7" id="KW-0808">Transferase</keyword>
<name>A0A941I1G0_9MICO</name>
<dbReference type="GO" id="GO:0000287">
    <property type="term" value="F:magnesium ion binding"/>
    <property type="evidence" value="ECO:0007669"/>
    <property type="project" value="UniProtKB-UniRule"/>
</dbReference>
<dbReference type="PANTHER" id="PTHR30621">
    <property type="entry name" value="GLUTAMINE SYNTHETASE ADENYLYLTRANSFERASE"/>
    <property type="match status" value="1"/>
</dbReference>
<dbReference type="SUPFAM" id="SSF81593">
    <property type="entry name" value="Nucleotidyltransferase substrate binding subunit/domain"/>
    <property type="match status" value="2"/>
</dbReference>
<dbReference type="Gene3D" id="1.20.120.330">
    <property type="entry name" value="Nucleotidyltransferases domain 2"/>
    <property type="match status" value="2"/>
</dbReference>
<dbReference type="EC" id="2.7.7.42" evidence="7"/>
<evidence type="ECO:0000256" key="2">
    <source>
        <dbReference type="ARBA" id="ARBA00022695"/>
    </source>
</evidence>
<dbReference type="Proteomes" id="UP000677016">
    <property type="component" value="Unassembled WGS sequence"/>
</dbReference>
<keyword evidence="11" id="KW-1185">Reference proteome</keyword>
<feature type="domain" description="Glutamate-ammonia ligase adenylyltransferase repeated" evidence="8">
    <location>
        <begin position="96"/>
        <end position="327"/>
    </location>
</feature>
<dbReference type="GO" id="GO:0005524">
    <property type="term" value="F:ATP binding"/>
    <property type="evidence" value="ECO:0007669"/>
    <property type="project" value="UniProtKB-UniRule"/>
</dbReference>
<dbReference type="HAMAP" id="MF_00802">
    <property type="entry name" value="GlnE"/>
    <property type="match status" value="1"/>
</dbReference>
<feature type="domain" description="PII-uridylyltransferase/Glutamine-synthetase adenylyltransferase" evidence="9">
    <location>
        <begin position="350"/>
        <end position="490"/>
    </location>
</feature>
<dbReference type="Pfam" id="PF08335">
    <property type="entry name" value="GlnD_UR_UTase"/>
    <property type="match status" value="2"/>
</dbReference>
<keyword evidence="5 7" id="KW-0460">Magnesium</keyword>
<dbReference type="AlphaFoldDB" id="A0A941I1G0"/>
<comment type="caution">
    <text evidence="10">The sequence shown here is derived from an EMBL/GenBank/DDBJ whole genome shotgun (WGS) entry which is preliminary data.</text>
</comment>
<keyword evidence="2 7" id="KW-0548">Nucleotidyltransferase</keyword>
<dbReference type="SUPFAM" id="SSF81301">
    <property type="entry name" value="Nucleotidyltransferase"/>
    <property type="match status" value="2"/>
</dbReference>
<dbReference type="Pfam" id="PF03710">
    <property type="entry name" value="GlnE"/>
    <property type="match status" value="2"/>
</dbReference>
<dbReference type="PANTHER" id="PTHR30621:SF0">
    <property type="entry name" value="BIFUNCTIONAL GLUTAMINE SYNTHETASE ADENYLYLTRANSFERASE_ADENYLYL-REMOVING ENZYME"/>
    <property type="match status" value="1"/>
</dbReference>
<comment type="function">
    <text evidence="7">Involved in the regulation of glutamine synthetase GlnA, a key enzyme in the process to assimilate ammonia. When cellular nitrogen levels are high, the C-terminal adenylyl transferase (AT) inactivates GlnA by covalent transfer of an adenylyl group from ATP to specific tyrosine residue of GlnA, thus reducing its activity. Conversely, when nitrogen levels are low, the N-terminal adenylyl removase (AR) activates GlnA by removing the adenylyl group by phosphorolysis, increasing its activity. The regulatory region of GlnE binds the signal transduction protein PII (GlnB) which indicates the nitrogen status of the cell.</text>
</comment>
<evidence type="ECO:0000256" key="5">
    <source>
        <dbReference type="ARBA" id="ARBA00022842"/>
    </source>
</evidence>
<evidence type="ECO:0000256" key="7">
    <source>
        <dbReference type="HAMAP-Rule" id="MF_00802"/>
    </source>
</evidence>
<accession>A0A941I1G0</accession>
<comment type="similarity">
    <text evidence="7">Belongs to the GlnE family.</text>
</comment>
<comment type="catalytic activity">
    <reaction evidence="7">
        <text>[glutamine synthetase]-O(4)-(5'-adenylyl)-L-tyrosine + phosphate = [glutamine synthetase]-L-tyrosine + ADP</text>
        <dbReference type="Rhea" id="RHEA:43716"/>
        <dbReference type="Rhea" id="RHEA-COMP:10660"/>
        <dbReference type="Rhea" id="RHEA-COMP:10661"/>
        <dbReference type="ChEBI" id="CHEBI:43474"/>
        <dbReference type="ChEBI" id="CHEBI:46858"/>
        <dbReference type="ChEBI" id="CHEBI:83624"/>
        <dbReference type="ChEBI" id="CHEBI:456216"/>
        <dbReference type="EC" id="2.7.7.89"/>
    </reaction>
</comment>
<feature type="region of interest" description="Adenylyl removase" evidence="7">
    <location>
        <begin position="1"/>
        <end position="494"/>
    </location>
</feature>
<proteinExistence type="inferred from homology"/>
<dbReference type="CDD" id="cd05401">
    <property type="entry name" value="NT_GlnE_GlnD_like"/>
    <property type="match status" value="2"/>
</dbReference>
<sequence>MVASRTPESVPAAIARLGFDDPRRANALLDDPALEGLAGSPDRVDAGGLSEALARVADPDGALLGLVRFMESVAEHDGMRTEVVAALRDESVARTRLVAVLGGSSALADHLVAHPEHWTAATGATPLEPAERTRRLVEAVTAAGPEDGADALRVGYREQLLGIAALDLTAADPLEVLWDTAEALADLAAAALEAALTIARAQVGPDADKARLAVVAMGKAGGHELNYVSDVDVIFAAEPADGVPEDEAIAVATDLATRLMRLCSASTAAGSLWQVDPALRPEGKHGPLVRTVESHRAYYERWAKTWEFQALLKARPVAGDPDVGRAYHEAVQPMVWQASTREHFVADVQAMRRRVEDHIPAAEADRQLKLGAGGLRDVEFSVQLLQLVHGRADPSLRSPSTLEALGALSAGGYIGREDAATFGTAYRYLRALEHRIQLSRLRRTHLMPAADADLRRLGRAMGLRTSPAETVDKEWRARRREVRRLHERIFYRPLLSAVARLSDQDVRLTPEAARERLSALGFRDPAGALRHLEALTDGVSRRASIQRQLLPVMLGWFADEADPDAGLLAFRKISDELGSTHWYLRLLRDEGSAAERLAHTLARSRYAAGLLEQAPECVQFLGTAEGIAPRSREEILRRMRSAAGRKDDPESAMLAARTIRRSELFRVAVADLAGVLDTEGLGGAMTDLTSALLEVTLEQCLAEVAASGEVLTRVLVVGMGRLGGREQGYGSDADVLFVHDPLEGADEVEAQQQAMEVVRRLVALLGRPGPDPTLEVDAGLRPEGKSGPLVRSLASYREYYSRWSLVWEAQALLRAAPVAGDADLAGRFLDLVAPLRWPEGGLDAGQVREIRTLKARMESERLPRGADRKTHFKLGHGGLSDVEWVAQLVQLRHAHEHADLRTTSTLEALRAAARLGLVEEANAAALEEAWRLASAMRNAAVLYRGKGVDAVPTSDRDADGIGRVLGFPAGTSQELAERYRRVARRARTAFEDELYGDGT</sequence>
<dbReference type="RefSeq" id="WP_211603359.1">
    <property type="nucleotide sequence ID" value="NZ_JAGSNF010000017.1"/>
</dbReference>
<dbReference type="EC" id="2.7.7.89" evidence="7"/>
<keyword evidence="6 7" id="KW-0511">Multifunctional enzyme</keyword>
<dbReference type="EMBL" id="JAGSNF010000017">
    <property type="protein sequence ID" value="MBR7744034.1"/>
    <property type="molecule type" value="Genomic_DNA"/>
</dbReference>
<dbReference type="InterPro" id="IPR023057">
    <property type="entry name" value="GlnE"/>
</dbReference>
<evidence type="ECO:0000313" key="11">
    <source>
        <dbReference type="Proteomes" id="UP000677016"/>
    </source>
</evidence>
<organism evidence="10 11">
    <name type="scientific">Phycicoccus avicenniae</name>
    <dbReference type="NCBI Taxonomy" id="2828860"/>
    <lineage>
        <taxon>Bacteria</taxon>
        <taxon>Bacillati</taxon>
        <taxon>Actinomycetota</taxon>
        <taxon>Actinomycetes</taxon>
        <taxon>Micrococcales</taxon>
        <taxon>Intrasporangiaceae</taxon>
        <taxon>Phycicoccus</taxon>
    </lineage>
</organism>
<evidence type="ECO:0000256" key="3">
    <source>
        <dbReference type="ARBA" id="ARBA00022741"/>
    </source>
</evidence>
<dbReference type="InterPro" id="IPR043519">
    <property type="entry name" value="NT_sf"/>
</dbReference>
<comment type="catalytic activity">
    <reaction evidence="7">
        <text>[glutamine synthetase]-L-tyrosine + ATP = [glutamine synthetase]-O(4)-(5'-adenylyl)-L-tyrosine + diphosphate</text>
        <dbReference type="Rhea" id="RHEA:18589"/>
        <dbReference type="Rhea" id="RHEA-COMP:10660"/>
        <dbReference type="Rhea" id="RHEA-COMP:10661"/>
        <dbReference type="ChEBI" id="CHEBI:30616"/>
        <dbReference type="ChEBI" id="CHEBI:33019"/>
        <dbReference type="ChEBI" id="CHEBI:46858"/>
        <dbReference type="ChEBI" id="CHEBI:83624"/>
        <dbReference type="EC" id="2.7.7.42"/>
    </reaction>
</comment>
<dbReference type="GO" id="GO:0005829">
    <property type="term" value="C:cytosol"/>
    <property type="evidence" value="ECO:0007669"/>
    <property type="project" value="TreeGrafter"/>
</dbReference>
<reference evidence="10" key="1">
    <citation type="submission" date="2021-04" db="EMBL/GenBank/DDBJ databases">
        <title>Phycicoccus avicenniae sp. nov., a novel endophytic actinomycetes isolated from branch of Avicennia mariana.</title>
        <authorList>
            <person name="Tuo L."/>
        </authorList>
    </citation>
    <scope>NUCLEOTIDE SEQUENCE</scope>
    <source>
        <strain evidence="10">BSK3Z-2</strain>
    </source>
</reference>
<keyword evidence="4 7" id="KW-0067">ATP-binding</keyword>
<dbReference type="GO" id="GO:0000820">
    <property type="term" value="P:regulation of glutamine family amino acid metabolic process"/>
    <property type="evidence" value="ECO:0007669"/>
    <property type="project" value="UniProtKB-UniRule"/>
</dbReference>
<feature type="domain" description="Glutamate-ammonia ligase adenylyltransferase repeated" evidence="8">
    <location>
        <begin position="595"/>
        <end position="829"/>
    </location>
</feature>